<comment type="caution">
    <text evidence="2">The sequence shown here is derived from an EMBL/GenBank/DDBJ whole genome shotgun (WGS) entry which is preliminary data.</text>
</comment>
<evidence type="ECO:0000313" key="3">
    <source>
        <dbReference type="Proteomes" id="UP001549799"/>
    </source>
</evidence>
<keyword evidence="1" id="KW-0812">Transmembrane</keyword>
<organism evidence="2 3">
    <name type="scientific">Sediminicola arcticus</name>
    <dbReference type="NCBI Taxonomy" id="1574308"/>
    <lineage>
        <taxon>Bacteria</taxon>
        <taxon>Pseudomonadati</taxon>
        <taxon>Bacteroidota</taxon>
        <taxon>Flavobacteriia</taxon>
        <taxon>Flavobacteriales</taxon>
        <taxon>Flavobacteriaceae</taxon>
        <taxon>Sediminicola</taxon>
    </lineage>
</organism>
<dbReference type="Proteomes" id="UP001549799">
    <property type="component" value="Unassembled WGS sequence"/>
</dbReference>
<keyword evidence="1" id="KW-1133">Transmembrane helix</keyword>
<gene>
    <name evidence="2" type="ORF">ABXZ36_04380</name>
</gene>
<name>A0ABV2ST34_9FLAO</name>
<sequence length="115" mass="13138">MNTKKNKGMLPPREFAKRVLKYAFYSLMLLLISIGIGIFGYHYFGDLEYIDSFYNASMILTGMGPVNEMKTEGAKFFASFYALFSGVIFLSTVAIFFAPIAHRLMHLLRIEELDD</sequence>
<dbReference type="Gene3D" id="1.10.287.70">
    <property type="match status" value="1"/>
</dbReference>
<feature type="transmembrane region" description="Helical" evidence="1">
    <location>
        <begin position="22"/>
        <end position="44"/>
    </location>
</feature>
<proteinExistence type="predicted"/>
<reference evidence="2 3" key="1">
    <citation type="submission" date="2024-07" db="EMBL/GenBank/DDBJ databases">
        <title>The genome sequence of type strain Sediminicola arcticus GDMCC 1.2805.</title>
        <authorList>
            <person name="Liu Y."/>
        </authorList>
    </citation>
    <scope>NUCLEOTIDE SEQUENCE [LARGE SCALE GENOMIC DNA]</scope>
    <source>
        <strain evidence="2 3">GDMCC 1.2805</strain>
    </source>
</reference>
<dbReference type="EMBL" id="JBEXAE010000002">
    <property type="protein sequence ID" value="MET6989882.1"/>
    <property type="molecule type" value="Genomic_DNA"/>
</dbReference>
<feature type="transmembrane region" description="Helical" evidence="1">
    <location>
        <begin position="76"/>
        <end position="100"/>
    </location>
</feature>
<keyword evidence="3" id="KW-1185">Reference proteome</keyword>
<evidence type="ECO:0000256" key="1">
    <source>
        <dbReference type="SAM" id="Phobius"/>
    </source>
</evidence>
<dbReference type="SUPFAM" id="SSF81324">
    <property type="entry name" value="Voltage-gated potassium channels"/>
    <property type="match status" value="1"/>
</dbReference>
<evidence type="ECO:0008006" key="4">
    <source>
        <dbReference type="Google" id="ProtNLM"/>
    </source>
</evidence>
<keyword evidence="1" id="KW-0472">Membrane</keyword>
<accession>A0ABV2ST34</accession>
<evidence type="ECO:0000313" key="2">
    <source>
        <dbReference type="EMBL" id="MET6989882.1"/>
    </source>
</evidence>
<protein>
    <recommendedName>
        <fullName evidence="4">Two pore domain potassium channel family protein</fullName>
    </recommendedName>
</protein>
<dbReference type="RefSeq" id="WP_354614263.1">
    <property type="nucleotide sequence ID" value="NZ_JBEXAE010000002.1"/>
</dbReference>